<name>A0A261R7Z7_9BORD</name>
<proteinExistence type="predicted"/>
<dbReference type="Proteomes" id="UP000216857">
    <property type="component" value="Unassembled WGS sequence"/>
</dbReference>
<evidence type="ECO:0000313" key="2">
    <source>
        <dbReference type="Proteomes" id="UP000216857"/>
    </source>
</evidence>
<keyword evidence="2" id="KW-1185">Reference proteome</keyword>
<comment type="caution">
    <text evidence="1">The sequence shown here is derived from an EMBL/GenBank/DDBJ whole genome shotgun (WGS) entry which is preliminary data.</text>
</comment>
<gene>
    <name evidence="1" type="ORF">CAL26_23705</name>
</gene>
<organism evidence="1 2">
    <name type="scientific">Bordetella genomosp. 9</name>
    <dbReference type="NCBI Taxonomy" id="1416803"/>
    <lineage>
        <taxon>Bacteria</taxon>
        <taxon>Pseudomonadati</taxon>
        <taxon>Pseudomonadota</taxon>
        <taxon>Betaproteobacteria</taxon>
        <taxon>Burkholderiales</taxon>
        <taxon>Alcaligenaceae</taxon>
        <taxon>Bordetella</taxon>
    </lineage>
</organism>
<reference evidence="1" key="1">
    <citation type="submission" date="2017-05" db="EMBL/GenBank/DDBJ databases">
        <title>Complete and WGS of Bordetella genogroups.</title>
        <authorList>
            <person name="Spilker T."/>
            <person name="Lipuma J."/>
        </authorList>
    </citation>
    <scope>NUCLEOTIDE SEQUENCE</scope>
    <source>
        <strain evidence="1">AU21707</strain>
    </source>
</reference>
<dbReference type="AlphaFoldDB" id="A0A261R7Z7"/>
<accession>A0A261R7Z7</accession>
<sequence length="173" mass="18342">MRQELQKIREAMTGQQPFAYLDMQYVAPPKPREGMIALADGTQWNPGKGQGYYGYFGGQWRPSGLPVNGVTKADVGLGNVDNTSDANKPISTSTATALAGKQAAGNYVTRGGNVVNVAWTAQGTTAALKLSIDGTNQNWMVNTLSGNIVQFAWDGTGLSVYIDGTRIGAVTTH</sequence>
<evidence type="ECO:0000313" key="1">
    <source>
        <dbReference type="EMBL" id="OZI20503.1"/>
    </source>
</evidence>
<protein>
    <submittedName>
        <fullName evidence="1">Uncharacterized protein</fullName>
    </submittedName>
</protein>
<dbReference type="EMBL" id="NEVJ01000003">
    <property type="protein sequence ID" value="OZI20503.1"/>
    <property type="molecule type" value="Genomic_DNA"/>
</dbReference>